<dbReference type="Pfam" id="PF01244">
    <property type="entry name" value="Peptidase_M19"/>
    <property type="match status" value="1"/>
</dbReference>
<organism evidence="2 3">
    <name type="scientific">Granulicella cerasi</name>
    <dbReference type="NCBI Taxonomy" id="741063"/>
    <lineage>
        <taxon>Bacteria</taxon>
        <taxon>Pseudomonadati</taxon>
        <taxon>Acidobacteriota</taxon>
        <taxon>Terriglobia</taxon>
        <taxon>Terriglobales</taxon>
        <taxon>Acidobacteriaceae</taxon>
        <taxon>Granulicella</taxon>
    </lineage>
</organism>
<sequence length="390" mass="42254">MLAAAWSRRRFLGAATLAAGATFAPKAMWAEELDPRVDSIVAKTIGIDTHNHIDLPMTPADLPGPQIDLVGEMSRSGLSAICATFATDYEQGAPYERFETALTAMDKQLELNHMKRALNLVDIRSAHGGGRKTVIQSVEGAHFLEGQLDRLKGAYDRGLRHLGVLHDSDASVPLGDVYTNAPKLNGLTPFGADVIREANRLGMLVDLAHGSKKTTADAVKFSKTPILISHTGPDWRLGSNERMAQMMRPRLISKEHAKLVADAGGAVGVWLHLTDTPLEYAQNLRAMVDVIGVEHVCVGTDTKLTPATPRKFARPANFPKPPQQNGTPPGQNGTQTHAHPGERTNLGWEGETQGFYYVVADAMLKVGFTPEEIAKIGGDNYLRLFEAATQ</sequence>
<dbReference type="InterPro" id="IPR006311">
    <property type="entry name" value="TAT_signal"/>
</dbReference>
<accession>A0ABW1ZAL2</accession>
<evidence type="ECO:0000256" key="1">
    <source>
        <dbReference type="SAM" id="MobiDB-lite"/>
    </source>
</evidence>
<dbReference type="Gene3D" id="3.20.20.140">
    <property type="entry name" value="Metal-dependent hydrolases"/>
    <property type="match status" value="1"/>
</dbReference>
<evidence type="ECO:0000313" key="3">
    <source>
        <dbReference type="Proteomes" id="UP001596391"/>
    </source>
</evidence>
<evidence type="ECO:0000313" key="2">
    <source>
        <dbReference type="EMBL" id="MFC6645898.1"/>
    </source>
</evidence>
<gene>
    <name evidence="2" type="ORF">ACFQBQ_09975</name>
</gene>
<keyword evidence="3" id="KW-1185">Reference proteome</keyword>
<dbReference type="InterPro" id="IPR008257">
    <property type="entry name" value="Pept_M19"/>
</dbReference>
<feature type="region of interest" description="Disordered" evidence="1">
    <location>
        <begin position="304"/>
        <end position="346"/>
    </location>
</feature>
<dbReference type="PROSITE" id="PS51365">
    <property type="entry name" value="RENAL_DIPEPTIDASE_2"/>
    <property type="match status" value="1"/>
</dbReference>
<reference evidence="3" key="1">
    <citation type="journal article" date="2019" name="Int. J. Syst. Evol. Microbiol.">
        <title>The Global Catalogue of Microorganisms (GCM) 10K type strain sequencing project: providing services to taxonomists for standard genome sequencing and annotation.</title>
        <authorList>
            <consortium name="The Broad Institute Genomics Platform"/>
            <consortium name="The Broad Institute Genome Sequencing Center for Infectious Disease"/>
            <person name="Wu L."/>
            <person name="Ma J."/>
        </authorList>
    </citation>
    <scope>NUCLEOTIDE SEQUENCE [LARGE SCALE GENOMIC DNA]</scope>
    <source>
        <strain evidence="3">CGMCC 1.16026</strain>
    </source>
</reference>
<dbReference type="InterPro" id="IPR000180">
    <property type="entry name" value="Dipep_AS"/>
</dbReference>
<dbReference type="PROSITE" id="PS00869">
    <property type="entry name" value="RENAL_DIPEPTIDASE_1"/>
    <property type="match status" value="1"/>
</dbReference>
<name>A0ABW1ZAL2_9BACT</name>
<dbReference type="RefSeq" id="WP_263369608.1">
    <property type="nucleotide sequence ID" value="NZ_JAGSYD010000001.1"/>
</dbReference>
<dbReference type="PROSITE" id="PS51318">
    <property type="entry name" value="TAT"/>
    <property type="match status" value="1"/>
</dbReference>
<dbReference type="EMBL" id="JBHSWI010000001">
    <property type="protein sequence ID" value="MFC6645898.1"/>
    <property type="molecule type" value="Genomic_DNA"/>
</dbReference>
<proteinExistence type="predicted"/>
<protein>
    <submittedName>
        <fullName evidence="2">Dipeptidase</fullName>
    </submittedName>
</protein>
<dbReference type="PANTHER" id="PTHR10443:SF12">
    <property type="entry name" value="DIPEPTIDASE"/>
    <property type="match status" value="1"/>
</dbReference>
<comment type="caution">
    <text evidence="2">The sequence shown here is derived from an EMBL/GenBank/DDBJ whole genome shotgun (WGS) entry which is preliminary data.</text>
</comment>
<dbReference type="PANTHER" id="PTHR10443">
    <property type="entry name" value="MICROSOMAL DIPEPTIDASE"/>
    <property type="match status" value="1"/>
</dbReference>
<dbReference type="Proteomes" id="UP001596391">
    <property type="component" value="Unassembled WGS sequence"/>
</dbReference>
<dbReference type="SUPFAM" id="SSF51556">
    <property type="entry name" value="Metallo-dependent hydrolases"/>
    <property type="match status" value="1"/>
</dbReference>
<feature type="compositionally biased region" description="Low complexity" evidence="1">
    <location>
        <begin position="323"/>
        <end position="336"/>
    </location>
</feature>
<dbReference type="InterPro" id="IPR032466">
    <property type="entry name" value="Metal_Hydrolase"/>
</dbReference>